<evidence type="ECO:0000256" key="2">
    <source>
        <dbReference type="ARBA" id="ARBA00023015"/>
    </source>
</evidence>
<keyword evidence="8" id="KW-1185">Reference proteome</keyword>
<dbReference type="Pfam" id="PF04082">
    <property type="entry name" value="Fungal_trans"/>
    <property type="match status" value="1"/>
</dbReference>
<keyword evidence="3" id="KW-0804">Transcription</keyword>
<dbReference type="CDD" id="cd00067">
    <property type="entry name" value="GAL4"/>
    <property type="match status" value="1"/>
</dbReference>
<evidence type="ECO:0000313" key="8">
    <source>
        <dbReference type="Proteomes" id="UP000799750"/>
    </source>
</evidence>
<sequence length="747" mass="84173">MPTSAEIENQQPGALGSLQRPKRHQVARACDWCRAYRIKCDARSPCRNCDSSGRQCSSTGANQIRTFATATREIERLKLQIQELQLQVTYQHPTEKDEGSSRPLTLSKSTRSLPTYLDPYREHGGNWRHWECYYSPSENSQQRICYGPASAAYFIGRLNTHLKSVLPPSQNNEYMQLDLTSTRGYPELPNEPTAFLAPGSTGTERLSETSLSRAQEESLLDSFWQTYHLSYPILDKDEFLSHLDSLWAPLGTRRQPSALVDIVLALCIQHGASNLPSGTLEGFKNASYTDHALYHRSSSLLGDQLEEPSLASVATLQCQILSVVYLSNASRPNTANIALATAIRTAIVLGFHRDPPQGTSMEEEQTRKRIFWTLYAFEMDTVMQLGRPLAVNMSQVTCSLPKMEENTLTSKTDSSLNRMKTCYAFNLQFIKLVLAARSTYVSFYHKCADVLKQHDQDSLYNNAEGLEACAEFLSQKMEYLYNWSYNVPEALKYTRKSAEELLPTARPSLGRLQTPTPWLERERILLDLRYHNFAMNLFRPFICFSEIATMTVPFTTSNANACLFHARIITETLLQALTESELLHGRHEIFRLQWNAAISLVGYLTAYPGSDASHTCRDSINYALQAFEVLSSSFPAARRAINVTRELLSRVGPPKGSRTIINDELAPDNAALFIEYPDLAHDAIAQELGLGPSPLSMPAEVNEWAAQLRPLGHAPGHSLDFLDMMSFEEPRAFNTWDFELDDELSRI</sequence>
<dbReference type="Proteomes" id="UP000799750">
    <property type="component" value="Unassembled WGS sequence"/>
</dbReference>
<dbReference type="InterPro" id="IPR051127">
    <property type="entry name" value="Fungal_SecMet_Regulators"/>
</dbReference>
<dbReference type="EMBL" id="MU004189">
    <property type="protein sequence ID" value="KAF2495488.1"/>
    <property type="molecule type" value="Genomic_DNA"/>
</dbReference>
<dbReference type="PANTHER" id="PTHR47424">
    <property type="entry name" value="REGULATORY PROTEIN GAL4"/>
    <property type="match status" value="1"/>
</dbReference>
<organism evidence="7 8">
    <name type="scientific">Lophium mytilinum</name>
    <dbReference type="NCBI Taxonomy" id="390894"/>
    <lineage>
        <taxon>Eukaryota</taxon>
        <taxon>Fungi</taxon>
        <taxon>Dikarya</taxon>
        <taxon>Ascomycota</taxon>
        <taxon>Pezizomycotina</taxon>
        <taxon>Dothideomycetes</taxon>
        <taxon>Pleosporomycetidae</taxon>
        <taxon>Mytilinidiales</taxon>
        <taxon>Mytilinidiaceae</taxon>
        <taxon>Lophium</taxon>
    </lineage>
</organism>
<feature type="domain" description="Zn(2)-C6 fungal-type" evidence="6">
    <location>
        <begin position="29"/>
        <end position="58"/>
    </location>
</feature>
<accession>A0A6A6QSK0</accession>
<keyword evidence="4" id="KW-0539">Nucleus</keyword>
<reference evidence="7" key="1">
    <citation type="journal article" date="2020" name="Stud. Mycol.">
        <title>101 Dothideomycetes genomes: a test case for predicting lifestyles and emergence of pathogens.</title>
        <authorList>
            <person name="Haridas S."/>
            <person name="Albert R."/>
            <person name="Binder M."/>
            <person name="Bloem J."/>
            <person name="Labutti K."/>
            <person name="Salamov A."/>
            <person name="Andreopoulos B."/>
            <person name="Baker S."/>
            <person name="Barry K."/>
            <person name="Bills G."/>
            <person name="Bluhm B."/>
            <person name="Cannon C."/>
            <person name="Castanera R."/>
            <person name="Culley D."/>
            <person name="Daum C."/>
            <person name="Ezra D."/>
            <person name="Gonzalez J."/>
            <person name="Henrissat B."/>
            <person name="Kuo A."/>
            <person name="Liang C."/>
            <person name="Lipzen A."/>
            <person name="Lutzoni F."/>
            <person name="Magnuson J."/>
            <person name="Mondo S."/>
            <person name="Nolan M."/>
            <person name="Ohm R."/>
            <person name="Pangilinan J."/>
            <person name="Park H.-J."/>
            <person name="Ramirez L."/>
            <person name="Alfaro M."/>
            <person name="Sun H."/>
            <person name="Tritt A."/>
            <person name="Yoshinaga Y."/>
            <person name="Zwiers L.-H."/>
            <person name="Turgeon B."/>
            <person name="Goodwin S."/>
            <person name="Spatafora J."/>
            <person name="Crous P."/>
            <person name="Grigoriev I."/>
        </authorList>
    </citation>
    <scope>NUCLEOTIDE SEQUENCE</scope>
    <source>
        <strain evidence="7">CBS 269.34</strain>
    </source>
</reference>
<dbReference type="GO" id="GO:0005634">
    <property type="term" value="C:nucleus"/>
    <property type="evidence" value="ECO:0007669"/>
    <property type="project" value="TreeGrafter"/>
</dbReference>
<dbReference type="Pfam" id="PF00172">
    <property type="entry name" value="Zn_clus"/>
    <property type="match status" value="1"/>
</dbReference>
<dbReference type="SUPFAM" id="SSF57701">
    <property type="entry name" value="Zn2/Cys6 DNA-binding domain"/>
    <property type="match status" value="1"/>
</dbReference>
<proteinExistence type="predicted"/>
<dbReference type="CDD" id="cd12148">
    <property type="entry name" value="fungal_TF_MHR"/>
    <property type="match status" value="1"/>
</dbReference>
<evidence type="ECO:0000313" key="7">
    <source>
        <dbReference type="EMBL" id="KAF2495488.1"/>
    </source>
</evidence>
<dbReference type="PANTHER" id="PTHR47424:SF12">
    <property type="entry name" value="TRANSCRIPTION FACTOR ASQA"/>
    <property type="match status" value="1"/>
</dbReference>
<keyword evidence="2" id="KW-0805">Transcription regulation</keyword>
<dbReference type="GO" id="GO:0008270">
    <property type="term" value="F:zinc ion binding"/>
    <property type="evidence" value="ECO:0007669"/>
    <property type="project" value="InterPro"/>
</dbReference>
<dbReference type="GO" id="GO:0000981">
    <property type="term" value="F:DNA-binding transcription factor activity, RNA polymerase II-specific"/>
    <property type="evidence" value="ECO:0007669"/>
    <property type="project" value="InterPro"/>
</dbReference>
<dbReference type="PROSITE" id="PS50048">
    <property type="entry name" value="ZN2_CY6_FUNGAL_2"/>
    <property type="match status" value="1"/>
</dbReference>
<name>A0A6A6QSK0_9PEZI</name>
<feature type="region of interest" description="Disordered" evidence="5">
    <location>
        <begin position="1"/>
        <end position="20"/>
    </location>
</feature>
<feature type="compositionally biased region" description="Polar residues" evidence="5">
    <location>
        <begin position="1"/>
        <end position="12"/>
    </location>
</feature>
<dbReference type="InterPro" id="IPR007219">
    <property type="entry name" value="XnlR_reg_dom"/>
</dbReference>
<dbReference type="PROSITE" id="PS00463">
    <property type="entry name" value="ZN2_CY6_FUNGAL_1"/>
    <property type="match status" value="1"/>
</dbReference>
<evidence type="ECO:0000256" key="3">
    <source>
        <dbReference type="ARBA" id="ARBA00023163"/>
    </source>
</evidence>
<dbReference type="InterPro" id="IPR001138">
    <property type="entry name" value="Zn2Cys6_DnaBD"/>
</dbReference>
<protein>
    <recommendedName>
        <fullName evidence="6">Zn(2)-C6 fungal-type domain-containing protein</fullName>
    </recommendedName>
</protein>
<dbReference type="AlphaFoldDB" id="A0A6A6QSK0"/>
<dbReference type="GO" id="GO:0000978">
    <property type="term" value="F:RNA polymerase II cis-regulatory region sequence-specific DNA binding"/>
    <property type="evidence" value="ECO:0007669"/>
    <property type="project" value="TreeGrafter"/>
</dbReference>
<evidence type="ECO:0000256" key="5">
    <source>
        <dbReference type="SAM" id="MobiDB-lite"/>
    </source>
</evidence>
<dbReference type="GO" id="GO:0006351">
    <property type="term" value="P:DNA-templated transcription"/>
    <property type="evidence" value="ECO:0007669"/>
    <property type="project" value="InterPro"/>
</dbReference>
<dbReference type="InterPro" id="IPR036864">
    <property type="entry name" value="Zn2-C6_fun-type_DNA-bd_sf"/>
</dbReference>
<dbReference type="SMART" id="SM00906">
    <property type="entry name" value="Fungal_trans"/>
    <property type="match status" value="1"/>
</dbReference>
<dbReference type="Gene3D" id="4.10.240.10">
    <property type="entry name" value="Zn(2)-C6 fungal-type DNA-binding domain"/>
    <property type="match status" value="1"/>
</dbReference>
<evidence type="ECO:0000256" key="4">
    <source>
        <dbReference type="ARBA" id="ARBA00023242"/>
    </source>
</evidence>
<gene>
    <name evidence="7" type="ORF">BU16DRAFT_461096</name>
</gene>
<evidence type="ECO:0000259" key="6">
    <source>
        <dbReference type="PROSITE" id="PS50048"/>
    </source>
</evidence>
<keyword evidence="1" id="KW-0479">Metal-binding</keyword>
<dbReference type="SMART" id="SM00066">
    <property type="entry name" value="GAL4"/>
    <property type="match status" value="1"/>
</dbReference>
<evidence type="ECO:0000256" key="1">
    <source>
        <dbReference type="ARBA" id="ARBA00022723"/>
    </source>
</evidence>
<dbReference type="OrthoDB" id="2283488at2759"/>
<dbReference type="GO" id="GO:0000435">
    <property type="term" value="P:positive regulation of transcription from RNA polymerase II promoter by galactose"/>
    <property type="evidence" value="ECO:0007669"/>
    <property type="project" value="TreeGrafter"/>
</dbReference>